<dbReference type="Pfam" id="PF08447">
    <property type="entry name" value="PAS_3"/>
    <property type="match status" value="3"/>
</dbReference>
<evidence type="ECO:0000313" key="19">
    <source>
        <dbReference type="Proteomes" id="UP000195953"/>
    </source>
</evidence>
<evidence type="ECO:0000259" key="17">
    <source>
        <dbReference type="PROSITE" id="PS50113"/>
    </source>
</evidence>
<name>A0A1Y6HNA8_9XANT</name>
<evidence type="ECO:0000256" key="4">
    <source>
        <dbReference type="ARBA" id="ARBA00022553"/>
    </source>
</evidence>
<evidence type="ECO:0000256" key="7">
    <source>
        <dbReference type="ARBA" id="ARBA00022643"/>
    </source>
</evidence>
<dbReference type="GO" id="GO:0009881">
    <property type="term" value="F:photoreceptor activity"/>
    <property type="evidence" value="ECO:0007669"/>
    <property type="project" value="UniProtKB-KW"/>
</dbReference>
<feature type="domain" description="PAS" evidence="16">
    <location>
        <begin position="292"/>
        <end position="367"/>
    </location>
</feature>
<dbReference type="GO" id="GO:0032259">
    <property type="term" value="P:methylation"/>
    <property type="evidence" value="ECO:0007669"/>
    <property type="project" value="UniProtKB-KW"/>
</dbReference>
<evidence type="ECO:0000256" key="6">
    <source>
        <dbReference type="ARBA" id="ARBA00022630"/>
    </source>
</evidence>
<dbReference type="AlphaFoldDB" id="A0A1Y6HNA8"/>
<dbReference type="STRING" id="48664.BER92_07570"/>
<evidence type="ECO:0000259" key="16">
    <source>
        <dbReference type="PROSITE" id="PS50112"/>
    </source>
</evidence>
<feature type="domain" description="PAC" evidence="17">
    <location>
        <begin position="369"/>
        <end position="422"/>
    </location>
</feature>
<dbReference type="FunFam" id="3.30.450.20:FF:000099">
    <property type="entry name" value="Sensory box sensor histidine kinase"/>
    <property type="match status" value="1"/>
</dbReference>
<keyword evidence="9" id="KW-0677">Repeat</keyword>
<feature type="domain" description="PAC" evidence="17">
    <location>
        <begin position="488"/>
        <end position="541"/>
    </location>
</feature>
<dbReference type="Pfam" id="PF07536">
    <property type="entry name" value="HWE_HK"/>
    <property type="match status" value="1"/>
</dbReference>
<keyword evidence="3" id="KW-0600">Photoreceptor protein</keyword>
<dbReference type="InterPro" id="IPR035965">
    <property type="entry name" value="PAS-like_dom_sf"/>
</dbReference>
<dbReference type="InterPro" id="IPR013655">
    <property type="entry name" value="PAS_fold_3"/>
</dbReference>
<dbReference type="InterPro" id="IPR011102">
    <property type="entry name" value="Sig_transdc_His_kinase_HWE"/>
</dbReference>
<dbReference type="RefSeq" id="WP_157276327.1">
    <property type="nucleotide sequence ID" value="NZ_CP016830.1"/>
</dbReference>
<evidence type="ECO:0000256" key="5">
    <source>
        <dbReference type="ARBA" id="ARBA00022606"/>
    </source>
</evidence>
<evidence type="ECO:0000256" key="13">
    <source>
        <dbReference type="ARBA" id="ARBA00022991"/>
    </source>
</evidence>
<keyword evidence="18" id="KW-0489">Methyltransferase</keyword>
<dbReference type="eggNOG" id="COG3920">
    <property type="taxonomic scope" value="Bacteria"/>
</dbReference>
<dbReference type="Proteomes" id="UP000195953">
    <property type="component" value="Chromosome 1"/>
</dbReference>
<keyword evidence="7" id="KW-0288">FMN</keyword>
<evidence type="ECO:0000256" key="1">
    <source>
        <dbReference type="ARBA" id="ARBA00000085"/>
    </source>
</evidence>
<evidence type="ECO:0000256" key="2">
    <source>
        <dbReference type="ARBA" id="ARBA00012438"/>
    </source>
</evidence>
<dbReference type="EC" id="2.7.13.3" evidence="2"/>
<dbReference type="InterPro" id="IPR000014">
    <property type="entry name" value="PAS"/>
</dbReference>
<keyword evidence="10" id="KW-0547">Nucleotide-binding</keyword>
<dbReference type="GO" id="GO:0005524">
    <property type="term" value="F:ATP binding"/>
    <property type="evidence" value="ECO:0007669"/>
    <property type="project" value="UniProtKB-KW"/>
</dbReference>
<dbReference type="PANTHER" id="PTHR41523:SF8">
    <property type="entry name" value="ETHYLENE RESPONSE SENSOR PROTEIN"/>
    <property type="match status" value="1"/>
</dbReference>
<feature type="domain" description="PAC" evidence="17">
    <location>
        <begin position="113"/>
        <end position="167"/>
    </location>
</feature>
<dbReference type="InterPro" id="IPR000700">
    <property type="entry name" value="PAS-assoc_C"/>
</dbReference>
<evidence type="ECO:0000256" key="3">
    <source>
        <dbReference type="ARBA" id="ARBA00022543"/>
    </source>
</evidence>
<keyword evidence="8 18" id="KW-0808">Transferase</keyword>
<dbReference type="NCBIfam" id="TIGR00229">
    <property type="entry name" value="sensory_box"/>
    <property type="match status" value="3"/>
</dbReference>
<dbReference type="InterPro" id="IPR001610">
    <property type="entry name" value="PAC"/>
</dbReference>
<dbReference type="PROSITE" id="PS50113">
    <property type="entry name" value="PAC"/>
    <property type="match status" value="4"/>
</dbReference>
<evidence type="ECO:0000256" key="15">
    <source>
        <dbReference type="ARBA" id="ARBA00023170"/>
    </source>
</evidence>
<keyword evidence="6" id="KW-0285">Flavoprotein</keyword>
<dbReference type="SMART" id="SM00911">
    <property type="entry name" value="HWE_HK"/>
    <property type="match status" value="1"/>
</dbReference>
<dbReference type="GO" id="GO:0008168">
    <property type="term" value="F:methyltransferase activity"/>
    <property type="evidence" value="ECO:0007669"/>
    <property type="project" value="UniProtKB-KW"/>
</dbReference>
<dbReference type="EMBL" id="LT853885">
    <property type="protein sequence ID" value="SMR02883.1"/>
    <property type="molecule type" value="Genomic_DNA"/>
</dbReference>
<dbReference type="eggNOG" id="COG2202">
    <property type="taxonomic scope" value="Bacteria"/>
</dbReference>
<dbReference type="SMART" id="SM00091">
    <property type="entry name" value="PAS"/>
    <property type="match status" value="2"/>
</dbReference>
<dbReference type="Gene3D" id="3.30.450.20">
    <property type="entry name" value="PAS domain"/>
    <property type="match status" value="4"/>
</dbReference>
<evidence type="ECO:0000256" key="8">
    <source>
        <dbReference type="ARBA" id="ARBA00022679"/>
    </source>
</evidence>
<keyword evidence="12" id="KW-0067">ATP-binding</keyword>
<evidence type="ECO:0000313" key="18">
    <source>
        <dbReference type="EMBL" id="SMR02883.1"/>
    </source>
</evidence>
<protein>
    <recommendedName>
        <fullName evidence="2">histidine kinase</fullName>
        <ecNumber evidence="2">2.7.13.3</ecNumber>
    </recommendedName>
</protein>
<keyword evidence="13" id="KW-0157">Chromophore</keyword>
<keyword evidence="4" id="KW-0597">Phosphoprotein</keyword>
<dbReference type="GO" id="GO:0004673">
    <property type="term" value="F:protein histidine kinase activity"/>
    <property type="evidence" value="ECO:0007669"/>
    <property type="project" value="UniProtKB-EC"/>
</dbReference>
<dbReference type="Gene3D" id="3.30.565.10">
    <property type="entry name" value="Histidine kinase-like ATPase, C-terminal domain"/>
    <property type="match status" value="1"/>
</dbReference>
<dbReference type="PANTHER" id="PTHR41523">
    <property type="entry name" value="TWO-COMPONENT SYSTEM SENSOR PROTEIN"/>
    <property type="match status" value="1"/>
</dbReference>
<dbReference type="SUPFAM" id="SSF55785">
    <property type="entry name" value="PYP-like sensor domain (PAS domain)"/>
    <property type="match status" value="4"/>
</dbReference>
<keyword evidence="5" id="KW-0716">Sensory transduction</keyword>
<evidence type="ECO:0000256" key="12">
    <source>
        <dbReference type="ARBA" id="ARBA00022840"/>
    </source>
</evidence>
<keyword evidence="11" id="KW-0418">Kinase</keyword>
<evidence type="ECO:0000256" key="10">
    <source>
        <dbReference type="ARBA" id="ARBA00022741"/>
    </source>
</evidence>
<keyword evidence="14" id="KW-0843">Virulence</keyword>
<comment type="catalytic activity">
    <reaction evidence="1">
        <text>ATP + protein L-histidine = ADP + protein N-phospho-L-histidine.</text>
        <dbReference type="EC" id="2.7.13.3"/>
    </reaction>
</comment>
<dbReference type="InterPro" id="IPR036890">
    <property type="entry name" value="HATPase_C_sf"/>
</dbReference>
<reference evidence="18 19" key="1">
    <citation type="submission" date="2017-05" db="EMBL/GenBank/DDBJ databases">
        <authorList>
            <person name="Song R."/>
            <person name="Chenine A.L."/>
            <person name="Ruprecht R.M."/>
        </authorList>
    </citation>
    <scope>NUCLEOTIDE SEQUENCE [LARGE SCALE GENOMIC DNA]</scope>
    <source>
        <strain evidence="18">PD5205</strain>
    </source>
</reference>
<keyword evidence="15" id="KW-0675">Receptor</keyword>
<accession>A0A1Y6HNA8</accession>
<sequence length="748" mass="83295">MHSSNDAWPFASGEMAERVRQLDWSKTPLGASDRWPQCLRTAVDITLGLPTPATLLWGEKHCQIYNDAYIAIAGHRHPTLLGCPVAQGWPDAHEDVVVPLIRQIHADVPALLNSYPVLLSGPDGTSSTHVFDTSFSPVRNETGAIAGILQLLKEVSDREHAQLALRQSEARFRALVTTGSQMVYRMSSDWKLMFQLDGQGTLADTGTPLDSWAKKYLLPEDHAEVFGAINAAISSKSPFNKEHRVVHSDGTVGWALSHAVPLCDADGQILEWVGVGRDVSERRKADIALRESEERLRQFGEASQDILWIRDAESLQLVYLTPAFEAIYGLSRSTAFSGDSYRDWIDLIVPEDRERATDAIRKVRNGQHMKVEYRVIRPSDGAVRWLRNTDFPIGDQHGNVVMIGGIGHDFTEARHTQLRLQTLVEGIPQLVWRAKDGGAWTWASTQWMNFTGQQACEAEGNGWLATLHPDDRATAAEAWHHATRTGALSTEFRIRCQETGDYRWFQTRAAPVRSHEGTVVEWLGTSTDVHDLRELQEHQKVLVGELQHRTRNLVAVVRSIADKTLRHSQDLSEFGDVFSDRLEALARVQGLLSKLSEHDRVHFDELIRSELEALHGNFEQISLQGPSGIRLRSSTVQVLAMALHELATNALKYGALCQVGARLDIHWSVTETKDQAPWLHIEWQESGVSMQSSESATPSGGHGRELIERAMPYQLNAKTTYALGPGGVRCTISIPVSKHRLDEASAAC</sequence>
<dbReference type="CDD" id="cd00130">
    <property type="entry name" value="PAS"/>
    <property type="match status" value="3"/>
</dbReference>
<organism evidence="18 19">
    <name type="scientific">Xanthomonas fragariae</name>
    <dbReference type="NCBI Taxonomy" id="48664"/>
    <lineage>
        <taxon>Bacteria</taxon>
        <taxon>Pseudomonadati</taxon>
        <taxon>Pseudomonadota</taxon>
        <taxon>Gammaproteobacteria</taxon>
        <taxon>Lysobacterales</taxon>
        <taxon>Lysobacteraceae</taxon>
        <taxon>Xanthomonas</taxon>
    </lineage>
</organism>
<proteinExistence type="predicted"/>
<evidence type="ECO:0000256" key="11">
    <source>
        <dbReference type="ARBA" id="ARBA00022777"/>
    </source>
</evidence>
<evidence type="ECO:0000256" key="9">
    <source>
        <dbReference type="ARBA" id="ARBA00022737"/>
    </source>
</evidence>
<dbReference type="PROSITE" id="PS50112">
    <property type="entry name" value="PAS"/>
    <property type="match status" value="1"/>
</dbReference>
<feature type="domain" description="PAC" evidence="17">
    <location>
        <begin position="239"/>
        <end position="291"/>
    </location>
</feature>
<dbReference type="SMART" id="SM00086">
    <property type="entry name" value="PAC"/>
    <property type="match status" value="4"/>
</dbReference>
<gene>
    <name evidence="18" type="ORF">PD5205_01576</name>
</gene>
<evidence type="ECO:0000256" key="14">
    <source>
        <dbReference type="ARBA" id="ARBA00023026"/>
    </source>
</evidence>